<gene>
    <name evidence="2" type="ORF">B0H67DRAFT_498410</name>
</gene>
<accession>A0AA40DLE0</accession>
<evidence type="ECO:0000313" key="3">
    <source>
        <dbReference type="Proteomes" id="UP001172102"/>
    </source>
</evidence>
<dbReference type="InterPro" id="IPR010730">
    <property type="entry name" value="HET"/>
</dbReference>
<evidence type="ECO:0000313" key="2">
    <source>
        <dbReference type="EMBL" id="KAK0705546.1"/>
    </source>
</evidence>
<protein>
    <submittedName>
        <fullName evidence="2">Heterokaryon incompatibility protein-domain-containing protein</fullName>
    </submittedName>
</protein>
<dbReference type="PANTHER" id="PTHR24148:SF82">
    <property type="entry name" value="HETEROKARYON INCOMPATIBILITY DOMAIN-CONTAINING PROTEIN"/>
    <property type="match status" value="1"/>
</dbReference>
<feature type="domain" description="Heterokaryon incompatibility" evidence="1">
    <location>
        <begin position="45"/>
        <end position="134"/>
    </location>
</feature>
<dbReference type="EMBL" id="JAUKUA010000007">
    <property type="protein sequence ID" value="KAK0705546.1"/>
    <property type="molecule type" value="Genomic_DNA"/>
</dbReference>
<sequence length="138" mass="15461">MPPYQYTPLKGRNVIRVLKMEPSPDKDARLRASFQPVPLAESPDFEALSYVWGEASFGGTVEIDGADLVVPSANLDAALRQFRYPDRPRLIWADAICINQSDIPERNSQVLIMAEIYRRARTTLGWLGRGGEAEEKAL</sequence>
<reference evidence="2" key="1">
    <citation type="submission" date="2023-06" db="EMBL/GenBank/DDBJ databases">
        <title>Genome-scale phylogeny and comparative genomics of the fungal order Sordariales.</title>
        <authorList>
            <consortium name="Lawrence Berkeley National Laboratory"/>
            <person name="Hensen N."/>
            <person name="Bonometti L."/>
            <person name="Westerberg I."/>
            <person name="Brannstrom I.O."/>
            <person name="Guillou S."/>
            <person name="Cros-Aarteil S."/>
            <person name="Calhoun S."/>
            <person name="Haridas S."/>
            <person name="Kuo A."/>
            <person name="Mondo S."/>
            <person name="Pangilinan J."/>
            <person name="Riley R."/>
            <person name="Labutti K."/>
            <person name="Andreopoulos B."/>
            <person name="Lipzen A."/>
            <person name="Chen C."/>
            <person name="Yanf M."/>
            <person name="Daum C."/>
            <person name="Ng V."/>
            <person name="Clum A."/>
            <person name="Steindorff A."/>
            <person name="Ohm R."/>
            <person name="Martin F."/>
            <person name="Silar P."/>
            <person name="Natvig D."/>
            <person name="Lalanne C."/>
            <person name="Gautier V."/>
            <person name="Ament-Velasquez S.L."/>
            <person name="Kruys A."/>
            <person name="Hutchinson M.I."/>
            <person name="Powell A.J."/>
            <person name="Barry K."/>
            <person name="Miller A.N."/>
            <person name="Grigoriev I.V."/>
            <person name="Debuchy R."/>
            <person name="Gladieux P."/>
            <person name="Thoren M.H."/>
            <person name="Johannesson H."/>
        </authorList>
    </citation>
    <scope>NUCLEOTIDE SEQUENCE</scope>
    <source>
        <strain evidence="2">SMH4607-1</strain>
    </source>
</reference>
<dbReference type="AlphaFoldDB" id="A0AA40DLE0"/>
<keyword evidence="3" id="KW-1185">Reference proteome</keyword>
<organism evidence="2 3">
    <name type="scientific">Lasiosphaeris hirsuta</name>
    <dbReference type="NCBI Taxonomy" id="260670"/>
    <lineage>
        <taxon>Eukaryota</taxon>
        <taxon>Fungi</taxon>
        <taxon>Dikarya</taxon>
        <taxon>Ascomycota</taxon>
        <taxon>Pezizomycotina</taxon>
        <taxon>Sordariomycetes</taxon>
        <taxon>Sordariomycetidae</taxon>
        <taxon>Sordariales</taxon>
        <taxon>Lasiosphaeriaceae</taxon>
        <taxon>Lasiosphaeris</taxon>
    </lineage>
</organism>
<evidence type="ECO:0000259" key="1">
    <source>
        <dbReference type="Pfam" id="PF06985"/>
    </source>
</evidence>
<dbReference type="Proteomes" id="UP001172102">
    <property type="component" value="Unassembled WGS sequence"/>
</dbReference>
<dbReference type="Pfam" id="PF06985">
    <property type="entry name" value="HET"/>
    <property type="match status" value="1"/>
</dbReference>
<dbReference type="PANTHER" id="PTHR24148">
    <property type="entry name" value="ANKYRIN REPEAT DOMAIN-CONTAINING PROTEIN 39 HOMOLOG-RELATED"/>
    <property type="match status" value="1"/>
</dbReference>
<comment type="caution">
    <text evidence="2">The sequence shown here is derived from an EMBL/GenBank/DDBJ whole genome shotgun (WGS) entry which is preliminary data.</text>
</comment>
<dbReference type="InterPro" id="IPR052895">
    <property type="entry name" value="HetReg/Transcr_Mod"/>
</dbReference>
<name>A0AA40DLE0_9PEZI</name>
<proteinExistence type="predicted"/>
<feature type="non-terminal residue" evidence="2">
    <location>
        <position position="138"/>
    </location>
</feature>